<feature type="domain" description="GmrSD restriction endonucleases N-terminal" evidence="1">
    <location>
        <begin position="18"/>
        <end position="212"/>
    </location>
</feature>
<keyword evidence="3" id="KW-1185">Reference proteome</keyword>
<comment type="caution">
    <text evidence="2">The sequence shown here is derived from an EMBL/GenBank/DDBJ whole genome shotgun (WGS) entry which is preliminary data.</text>
</comment>
<dbReference type="EMBL" id="BAAAFR010000008">
    <property type="protein sequence ID" value="GAA0324620.1"/>
    <property type="molecule type" value="Genomic_DNA"/>
</dbReference>
<sequence length="570" mass="68496">METKYNTLELKTINELRDYSFMIPAYQRGYRWTETEVLELLNDIDSFIPRPIDSDPDSNTWYCLQPIVIKKSCDDSFEVIDGQQRLTTIYLILYYLNQDFKESKRDKIFDLNYETRPNSGYFLKNLEDNQKVKEDNIDFYYISKAYIAISKWFEDKSETHIFDQFKFRSKFKFESKVIWYESIENDSISIFSRINIGKIPLTNSELIKALFLNSSNFIEQDNKLKLRQLEIANEWDRIENSLQDDRFWYFLNKEAKFINRIEFIFDLMNENIDPNDNLATFRFFNGKFKSSDNEALSKNWHEIKDYYNRFYEWFNERNLYHKIGYLISVNIVSIKELYKESTNMKKSDFESYLDQKIKLSLKNITITDLEYSDIKNVRKVLLLYNIITMLSSDTDNSYFPFNLYENQKWDIEHITSIKTKIPDDKNKQQWLQDAKIFIDVEILDPESGLIDRIDSWDNNDTEGFNVLFEEINDHFNSKINLDDDIDSLFNLTLLDSTTNRSYKNAVFPIKRKTIIDRDKKGIFIPICTKNLFLKYFSSYPPKISFWTDEDKDNYEKDLIKTLEEFNYIKS</sequence>
<proteinExistence type="predicted"/>
<dbReference type="RefSeq" id="WP_201504445.1">
    <property type="nucleotide sequence ID" value="NZ_BAAAFR010000008.1"/>
</dbReference>
<evidence type="ECO:0000259" key="1">
    <source>
        <dbReference type="Pfam" id="PF03235"/>
    </source>
</evidence>
<name>A0ABP3FSJ9_9GAMM</name>
<dbReference type="PANTHER" id="PTHR35149:SF2">
    <property type="entry name" value="DUF262 DOMAIN-CONTAINING PROTEIN"/>
    <property type="match status" value="1"/>
</dbReference>
<dbReference type="CDD" id="cd16387">
    <property type="entry name" value="ParB_N_Srx"/>
    <property type="match status" value="1"/>
</dbReference>
<gene>
    <name evidence="2" type="ORF">GCM10009129_23030</name>
</gene>
<organism evidence="2 3">
    <name type="scientific">Psychrobacter aestuarii</name>
    <dbReference type="NCBI Taxonomy" id="556327"/>
    <lineage>
        <taxon>Bacteria</taxon>
        <taxon>Pseudomonadati</taxon>
        <taxon>Pseudomonadota</taxon>
        <taxon>Gammaproteobacteria</taxon>
        <taxon>Moraxellales</taxon>
        <taxon>Moraxellaceae</taxon>
        <taxon>Psychrobacter</taxon>
    </lineage>
</organism>
<dbReference type="Pfam" id="PF03235">
    <property type="entry name" value="GmrSD_N"/>
    <property type="match status" value="1"/>
</dbReference>
<reference evidence="3" key="1">
    <citation type="journal article" date="2019" name="Int. J. Syst. Evol. Microbiol.">
        <title>The Global Catalogue of Microorganisms (GCM) 10K type strain sequencing project: providing services to taxonomists for standard genome sequencing and annotation.</title>
        <authorList>
            <consortium name="The Broad Institute Genomics Platform"/>
            <consortium name="The Broad Institute Genome Sequencing Center for Infectious Disease"/>
            <person name="Wu L."/>
            <person name="Ma J."/>
        </authorList>
    </citation>
    <scope>NUCLEOTIDE SEQUENCE [LARGE SCALE GENOMIC DNA]</scope>
    <source>
        <strain evidence="3">JCM 16343</strain>
    </source>
</reference>
<accession>A0ABP3FSJ9</accession>
<protein>
    <submittedName>
        <fullName evidence="2">DUF262 domain-containing protein</fullName>
    </submittedName>
</protein>
<evidence type="ECO:0000313" key="3">
    <source>
        <dbReference type="Proteomes" id="UP001501787"/>
    </source>
</evidence>
<dbReference type="Proteomes" id="UP001501787">
    <property type="component" value="Unassembled WGS sequence"/>
</dbReference>
<dbReference type="InterPro" id="IPR004919">
    <property type="entry name" value="GmrSD_N"/>
</dbReference>
<evidence type="ECO:0000313" key="2">
    <source>
        <dbReference type="EMBL" id="GAA0324620.1"/>
    </source>
</evidence>
<dbReference type="PANTHER" id="PTHR35149">
    <property type="entry name" value="SLL5132 PROTEIN"/>
    <property type="match status" value="1"/>
</dbReference>